<dbReference type="PANTHER" id="PTHR37425:SF1">
    <property type="entry name" value="OUTER MEMBRANE PROTEIN"/>
    <property type="match status" value="1"/>
</dbReference>
<dbReference type="InterPro" id="IPR010275">
    <property type="entry name" value="MepK"/>
</dbReference>
<evidence type="ECO:0000256" key="5">
    <source>
        <dbReference type="ARBA" id="ARBA00022729"/>
    </source>
</evidence>
<dbReference type="EMBL" id="LPHD01000049">
    <property type="protein sequence ID" value="KWA83804.1"/>
    <property type="molecule type" value="Genomic_DNA"/>
</dbReference>
<dbReference type="SUPFAM" id="SSF55166">
    <property type="entry name" value="Hedgehog/DD-peptidase"/>
    <property type="match status" value="1"/>
</dbReference>
<comment type="cofactor">
    <cofactor evidence="1">
        <name>Zn(2+)</name>
        <dbReference type="ChEBI" id="CHEBI:29105"/>
    </cofactor>
</comment>
<evidence type="ECO:0000256" key="11">
    <source>
        <dbReference type="ARBA" id="ARBA00093666"/>
    </source>
</evidence>
<gene>
    <name evidence="12" type="ORF">WL29_20790</name>
</gene>
<sequence length="169" mass="19445">MLPAGFSSQAQAADFGFDLTRGSRVLNLYRPESGERLHIEYMRDGVWRDNTYNLICWHLRDIHVNKHVAMDYNLVAILDWTQWFVQQYGYTQPLQILSGYRSPSTNERTEGAKKDSQHLYGKAIDLHIPGLSAEYLGKLFLWLSKGGVGIYPGKKMVHVDTGRIRTWRG</sequence>
<keyword evidence="9" id="KW-0961">Cell wall biogenesis/degradation</keyword>
<dbReference type="Pfam" id="PF05951">
    <property type="entry name" value="Peptidase_M15_2"/>
    <property type="match status" value="1"/>
</dbReference>
<evidence type="ECO:0000256" key="2">
    <source>
        <dbReference type="ARBA" id="ARBA00004776"/>
    </source>
</evidence>
<evidence type="ECO:0000256" key="4">
    <source>
        <dbReference type="ARBA" id="ARBA00022723"/>
    </source>
</evidence>
<protein>
    <recommendedName>
        <fullName evidence="11">Murein endopeptidase K</fullName>
    </recommendedName>
</protein>
<dbReference type="Gene3D" id="3.30.1380.10">
    <property type="match status" value="1"/>
</dbReference>
<evidence type="ECO:0000256" key="8">
    <source>
        <dbReference type="ARBA" id="ARBA00023049"/>
    </source>
</evidence>
<reference evidence="12 13" key="1">
    <citation type="submission" date="2015-11" db="EMBL/GenBank/DDBJ databases">
        <title>Expanding the genomic diversity of Burkholderia species for the development of highly accurate diagnostics.</title>
        <authorList>
            <person name="Sahl J."/>
            <person name="Keim P."/>
            <person name="Wagner D."/>
        </authorList>
    </citation>
    <scope>NUCLEOTIDE SEQUENCE [LARGE SCALE GENOMIC DNA]</scope>
    <source>
        <strain evidence="12 13">MSMB2087WGS</strain>
    </source>
</reference>
<evidence type="ECO:0000256" key="10">
    <source>
        <dbReference type="ARBA" id="ARBA00093448"/>
    </source>
</evidence>
<keyword evidence="4" id="KW-0479">Metal-binding</keyword>
<accession>A0A119HFE4</accession>
<dbReference type="GO" id="GO:0046872">
    <property type="term" value="F:metal ion binding"/>
    <property type="evidence" value="ECO:0007669"/>
    <property type="project" value="UniProtKB-KW"/>
</dbReference>
<keyword evidence="5" id="KW-0732">Signal</keyword>
<keyword evidence="3" id="KW-0645">Protease</keyword>
<organism evidence="12 13">
    <name type="scientific">Burkholderia ubonensis</name>
    <dbReference type="NCBI Taxonomy" id="101571"/>
    <lineage>
        <taxon>Bacteria</taxon>
        <taxon>Pseudomonadati</taxon>
        <taxon>Pseudomonadota</taxon>
        <taxon>Betaproteobacteria</taxon>
        <taxon>Burkholderiales</taxon>
        <taxon>Burkholderiaceae</taxon>
        <taxon>Burkholderia</taxon>
        <taxon>Burkholderia cepacia complex</taxon>
    </lineage>
</organism>
<dbReference type="GO" id="GO:0006508">
    <property type="term" value="P:proteolysis"/>
    <property type="evidence" value="ECO:0007669"/>
    <property type="project" value="UniProtKB-KW"/>
</dbReference>
<keyword evidence="8" id="KW-0482">Metalloprotease</keyword>
<evidence type="ECO:0000256" key="9">
    <source>
        <dbReference type="ARBA" id="ARBA00023316"/>
    </source>
</evidence>
<dbReference type="Proteomes" id="UP000060630">
    <property type="component" value="Unassembled WGS sequence"/>
</dbReference>
<evidence type="ECO:0000256" key="3">
    <source>
        <dbReference type="ARBA" id="ARBA00022670"/>
    </source>
</evidence>
<proteinExistence type="inferred from homology"/>
<comment type="similarity">
    <text evidence="10">Belongs to the peptidase M15 family.</text>
</comment>
<dbReference type="InterPro" id="IPR009045">
    <property type="entry name" value="Zn_M74/Hedgehog-like"/>
</dbReference>
<evidence type="ECO:0000256" key="6">
    <source>
        <dbReference type="ARBA" id="ARBA00022801"/>
    </source>
</evidence>
<dbReference type="AlphaFoldDB" id="A0A119HFE4"/>
<dbReference type="GO" id="GO:0071555">
    <property type="term" value="P:cell wall organization"/>
    <property type="evidence" value="ECO:0007669"/>
    <property type="project" value="UniProtKB-KW"/>
</dbReference>
<keyword evidence="7" id="KW-0862">Zinc</keyword>
<dbReference type="GO" id="GO:0008237">
    <property type="term" value="F:metallopeptidase activity"/>
    <property type="evidence" value="ECO:0007669"/>
    <property type="project" value="UniProtKB-KW"/>
</dbReference>
<name>A0A119HFE4_9BURK</name>
<evidence type="ECO:0000256" key="7">
    <source>
        <dbReference type="ARBA" id="ARBA00022833"/>
    </source>
</evidence>
<dbReference type="PANTHER" id="PTHR37425">
    <property type="match status" value="1"/>
</dbReference>
<comment type="caution">
    <text evidence="12">The sequence shown here is derived from an EMBL/GenBank/DDBJ whole genome shotgun (WGS) entry which is preliminary data.</text>
</comment>
<evidence type="ECO:0000256" key="1">
    <source>
        <dbReference type="ARBA" id="ARBA00001947"/>
    </source>
</evidence>
<evidence type="ECO:0000313" key="12">
    <source>
        <dbReference type="EMBL" id="KWA83804.1"/>
    </source>
</evidence>
<keyword evidence="6" id="KW-0378">Hydrolase</keyword>
<evidence type="ECO:0000313" key="13">
    <source>
        <dbReference type="Proteomes" id="UP000060630"/>
    </source>
</evidence>
<comment type="pathway">
    <text evidence="2">Cell wall biogenesis; cell wall polysaccharide biosynthesis.</text>
</comment>